<reference evidence="8 9" key="1">
    <citation type="submission" date="2020-02" db="EMBL/GenBank/DDBJ databases">
        <title>Draft genome sequence of Limisphaera ngatamarikiensis NGM72.4T, a thermophilic Verrucomicrobia grouped in subdivision 3.</title>
        <authorList>
            <person name="Carere C.R."/>
            <person name="Steen J."/>
            <person name="Hugenholtz P."/>
            <person name="Stott M.B."/>
        </authorList>
    </citation>
    <scope>NUCLEOTIDE SEQUENCE [LARGE SCALE GENOMIC DNA]</scope>
    <source>
        <strain evidence="8 9">NGM72.4</strain>
    </source>
</reference>
<dbReference type="Pfam" id="PF17390">
    <property type="entry name" value="Bac_rhamnosid_C"/>
    <property type="match status" value="1"/>
</dbReference>
<evidence type="ECO:0000259" key="7">
    <source>
        <dbReference type="Pfam" id="PF17390"/>
    </source>
</evidence>
<dbReference type="Gene3D" id="2.60.40.10">
    <property type="entry name" value="Immunoglobulins"/>
    <property type="match status" value="1"/>
</dbReference>
<dbReference type="InterPro" id="IPR008928">
    <property type="entry name" value="6-hairpin_glycosidase_sf"/>
</dbReference>
<comment type="caution">
    <text evidence="8">The sequence shown here is derived from an EMBL/GenBank/DDBJ whole genome shotgun (WGS) entry which is preliminary data.</text>
</comment>
<organism evidence="8 9">
    <name type="scientific">Limisphaera ngatamarikiensis</name>
    <dbReference type="NCBI Taxonomy" id="1324935"/>
    <lineage>
        <taxon>Bacteria</taxon>
        <taxon>Pseudomonadati</taxon>
        <taxon>Verrucomicrobiota</taxon>
        <taxon>Verrucomicrobiia</taxon>
        <taxon>Limisphaerales</taxon>
        <taxon>Limisphaeraceae</taxon>
        <taxon>Limisphaera</taxon>
    </lineage>
</organism>
<dbReference type="Gene3D" id="1.50.10.10">
    <property type="match status" value="1"/>
</dbReference>
<dbReference type="InterPro" id="IPR035398">
    <property type="entry name" value="Bac_rhamnosid_C"/>
</dbReference>
<dbReference type="InterPro" id="IPR012341">
    <property type="entry name" value="6hp_glycosidase-like_sf"/>
</dbReference>
<keyword evidence="3 8" id="KW-0378">Hydrolase</keyword>
<dbReference type="EMBL" id="JAAKYA010000081">
    <property type="protein sequence ID" value="NGO40132.1"/>
    <property type="molecule type" value="Genomic_DNA"/>
</dbReference>
<dbReference type="Proteomes" id="UP000477311">
    <property type="component" value="Unassembled WGS sequence"/>
</dbReference>
<dbReference type="PANTHER" id="PTHR33307:SF11">
    <property type="entry name" value="ALPHA-L-RHAMNOSIDASE"/>
    <property type="match status" value="1"/>
</dbReference>
<keyword evidence="9" id="KW-1185">Reference proteome</keyword>
<name>A0A6M1RZE6_9BACT</name>
<evidence type="ECO:0000259" key="4">
    <source>
        <dbReference type="Pfam" id="PF05592"/>
    </source>
</evidence>
<dbReference type="InterPro" id="IPR013737">
    <property type="entry name" value="Bac_rhamnosid_N"/>
</dbReference>
<dbReference type="Pfam" id="PF08531">
    <property type="entry name" value="Bac_rhamnosid_N"/>
    <property type="match status" value="1"/>
</dbReference>
<evidence type="ECO:0000256" key="2">
    <source>
        <dbReference type="ARBA" id="ARBA00012652"/>
    </source>
</evidence>
<proteinExistence type="predicted"/>
<dbReference type="GO" id="GO:0030596">
    <property type="term" value="F:alpha-L-rhamnosidase activity"/>
    <property type="evidence" value="ECO:0007669"/>
    <property type="project" value="UniProtKB-EC"/>
</dbReference>
<dbReference type="Gene3D" id="2.60.120.260">
    <property type="entry name" value="Galactose-binding domain-like"/>
    <property type="match status" value="2"/>
</dbReference>
<protein>
    <recommendedName>
        <fullName evidence="2">alpha-L-rhamnosidase</fullName>
        <ecNumber evidence="2">3.2.1.40</ecNumber>
    </recommendedName>
</protein>
<gene>
    <name evidence="8" type="ORF">G4L39_12115</name>
</gene>
<dbReference type="InterPro" id="IPR013783">
    <property type="entry name" value="Ig-like_fold"/>
</dbReference>
<evidence type="ECO:0000313" key="9">
    <source>
        <dbReference type="Proteomes" id="UP000477311"/>
    </source>
</evidence>
<feature type="domain" description="Alpha-L-rhamnosidase six-hairpin glycosidase" evidence="6">
    <location>
        <begin position="486"/>
        <end position="818"/>
    </location>
</feature>
<feature type="domain" description="Bacterial alpha-L-rhamnosidase N-terminal" evidence="5">
    <location>
        <begin position="182"/>
        <end position="346"/>
    </location>
</feature>
<dbReference type="Pfam" id="PF17389">
    <property type="entry name" value="Bac_rhamnosid6H"/>
    <property type="match status" value="1"/>
</dbReference>
<feature type="domain" description="Alpha-L-rhamnosidase C-terminal" evidence="7">
    <location>
        <begin position="821"/>
        <end position="896"/>
    </location>
</feature>
<accession>A0A6M1RZE6</accession>
<dbReference type="InterPro" id="IPR035396">
    <property type="entry name" value="Bac_rhamnosid6H"/>
</dbReference>
<evidence type="ECO:0000259" key="6">
    <source>
        <dbReference type="Pfam" id="PF17389"/>
    </source>
</evidence>
<dbReference type="Gene3D" id="2.60.420.10">
    <property type="entry name" value="Maltose phosphorylase, domain 3"/>
    <property type="match status" value="1"/>
</dbReference>
<feature type="domain" description="Alpha-L-rhamnosidase concanavalin-like" evidence="4">
    <location>
        <begin position="362"/>
        <end position="463"/>
    </location>
</feature>
<evidence type="ECO:0000313" key="8">
    <source>
        <dbReference type="EMBL" id="NGO40132.1"/>
    </source>
</evidence>
<sequence>MIGGIRSLCRTMASVARTTGWVVPGLFLVGIRPVDAAGELQPIALRCEYDAFARSVEVTNPRLSWKLTGSGRGRRQTAWQILAASSPERLARDEGDLWDSGRVFSDETLHIRYGGRPLRSSEQVFWKVRVWDENGRPSPWSTNGTWLMGILDPAEWRGRWICAPAETEALILRKEFDVRPNLTRAVVHVCGLGHYEMFLNGNRVGDDLFTPGWTDYRKTTLYDTYDVTRLLRPGQNAVGLMLGNGMYHVVRRHRFAKFTGSFGPLRAILHLRLEYADGSTEFVGTDPTWKVHPGPITYSSIYGGEDYDARRDPPGWKLPGFDDREWDFAVAVVRPAATLRGHQAAALPIRAIETRKPVSVRQLAPDLWIFDLGQNASWMPRLRVRGPAGSAVRLTPAEILFPDGTIDRRTMGSPDRGLSWWQYTLRGDAEHGADSETAGVETWFPQFYYVGCRYLEARLFPAQPGGALPEIVSLEGVLVHSISEPVGEFECSNPLLNRIRDLVRWAQRANMVSILTDCPHREKLGWLEQYHLNGPSIRYEFDLGRLFTKAMHDMADAQQPDGLVPNIAPEYTVFDGPFRAAAEWGSAFIQVPWQQYVFYADADLLRAYYDRMQRYFAWLEGRASHGLLDQGLGDWCDWGPQRLNRAELTPPAVTATAFYYLNAATLARVARVLGREADATAYAQKADLIRAAFREAFWDPARRGYATGSQAANAIALAMDLADPARREEVLGSLIRDLAVQGWAMTAGDVGFRFLVQALAESGHSDVVYRMVNRREPPGYGYQIEQGATALTEFWDARPTGSHNHFMLGHITEWFYKDLCGIECDPDGPGFKKIIIRPDPVGDLTRARARYDSVRGLIETEWRREDGAFRLRVTLPPNTRGTVWLPALEVGGVTESGRPAGESPGVEFLRMEGDRAVFAVQSGTYEFQSRF</sequence>
<dbReference type="PIRSF" id="PIRSF010631">
    <property type="entry name" value="A-rhamnsds"/>
    <property type="match status" value="1"/>
</dbReference>
<evidence type="ECO:0000259" key="5">
    <source>
        <dbReference type="Pfam" id="PF08531"/>
    </source>
</evidence>
<dbReference type="SUPFAM" id="SSF48208">
    <property type="entry name" value="Six-hairpin glycosidases"/>
    <property type="match status" value="1"/>
</dbReference>
<evidence type="ECO:0000256" key="1">
    <source>
        <dbReference type="ARBA" id="ARBA00001445"/>
    </source>
</evidence>
<dbReference type="Pfam" id="PF25788">
    <property type="entry name" value="Ig_Rha78A_N"/>
    <property type="match status" value="1"/>
</dbReference>
<dbReference type="AlphaFoldDB" id="A0A6M1RZE6"/>
<comment type="catalytic activity">
    <reaction evidence="1">
        <text>Hydrolysis of terminal non-reducing alpha-L-rhamnose residues in alpha-L-rhamnosides.</text>
        <dbReference type="EC" id="3.2.1.40"/>
    </reaction>
</comment>
<evidence type="ECO:0000256" key="3">
    <source>
        <dbReference type="ARBA" id="ARBA00022801"/>
    </source>
</evidence>
<dbReference type="Pfam" id="PF05592">
    <property type="entry name" value="Bac_rhamnosid"/>
    <property type="match status" value="1"/>
</dbReference>
<dbReference type="InterPro" id="IPR008902">
    <property type="entry name" value="Rhamnosid_concanavalin"/>
</dbReference>
<dbReference type="EC" id="3.2.1.40" evidence="2"/>
<dbReference type="GO" id="GO:0005975">
    <property type="term" value="P:carbohydrate metabolic process"/>
    <property type="evidence" value="ECO:0007669"/>
    <property type="project" value="InterPro"/>
</dbReference>
<dbReference type="PANTHER" id="PTHR33307">
    <property type="entry name" value="ALPHA-RHAMNOSIDASE (EUROFUNG)"/>
    <property type="match status" value="1"/>
</dbReference>
<dbReference type="InterPro" id="IPR016007">
    <property type="entry name" value="Alpha_rhamnosid"/>
</dbReference>